<dbReference type="Pfam" id="PF02298">
    <property type="entry name" value="Cu_bind_like"/>
    <property type="match status" value="1"/>
</dbReference>
<evidence type="ECO:0000256" key="3">
    <source>
        <dbReference type="ARBA" id="ARBA00023008"/>
    </source>
</evidence>
<evidence type="ECO:0000256" key="4">
    <source>
        <dbReference type="ARBA" id="ARBA00023180"/>
    </source>
</evidence>
<evidence type="ECO:0000256" key="6">
    <source>
        <dbReference type="SAM" id="SignalP"/>
    </source>
</evidence>
<dbReference type="GO" id="GO:0009055">
    <property type="term" value="F:electron transfer activity"/>
    <property type="evidence" value="ECO:0007669"/>
    <property type="project" value="InterPro"/>
</dbReference>
<dbReference type="GO" id="GO:0046872">
    <property type="term" value="F:metal ion binding"/>
    <property type="evidence" value="ECO:0007669"/>
    <property type="project" value="UniProtKB-KW"/>
</dbReference>
<reference evidence="8 10" key="1">
    <citation type="submission" date="2020-01" db="EMBL/GenBank/DDBJ databases">
        <authorList>
            <person name="Mishra B."/>
        </authorList>
    </citation>
    <scope>NUCLEOTIDE SEQUENCE [LARGE SCALE GENOMIC DNA]</scope>
</reference>
<proteinExistence type="predicted"/>
<keyword evidence="3" id="KW-0186">Copper</keyword>
<dbReference type="EMBL" id="CACVBM020001084">
    <property type="protein sequence ID" value="CAA7029572.1"/>
    <property type="molecule type" value="Genomic_DNA"/>
</dbReference>
<evidence type="ECO:0000313" key="8">
    <source>
        <dbReference type="EMBL" id="CAA7029572.1"/>
    </source>
</evidence>
<sequence>MGSTVAASLLLLLSAVPAVFAVTFKVGDISGWTAGMDYTAWVTGKTFRVGDTLEFQYGSSHAVSVVDKAGYDSCDSSGATQSFSDGDTKIDLTTVGTMHFICPIFGHCPGGMKLAVTVLAAASSPSTPSSPPSPPSPSSSPPSPPLSPKSPPKTGSPPPKTGSPPPSASPPAGTPESDLLTPPPSSPSATPESEPSTPPPPPNAASKGIMSYGMIGATIVLMYGVMT</sequence>
<name>A0A6D2IVS8_9BRAS</name>
<dbReference type="PROSITE" id="PS51485">
    <property type="entry name" value="PHYTOCYANIN"/>
    <property type="match status" value="1"/>
</dbReference>
<dbReference type="AlphaFoldDB" id="A0A6D2IVS8"/>
<evidence type="ECO:0000313" key="9">
    <source>
        <dbReference type="EMBL" id="CAA7061039.1"/>
    </source>
</evidence>
<keyword evidence="1" id="KW-0472">Membrane</keyword>
<accession>A0A6D2IVS8</accession>
<dbReference type="PANTHER" id="PTHR33021">
    <property type="entry name" value="BLUE COPPER PROTEIN"/>
    <property type="match status" value="1"/>
</dbReference>
<keyword evidence="10" id="KW-1185">Reference proteome</keyword>
<feature type="signal peptide" evidence="6">
    <location>
        <begin position="1"/>
        <end position="21"/>
    </location>
</feature>
<dbReference type="OrthoDB" id="1111489at2759"/>
<keyword evidence="2" id="KW-0479">Metal-binding</keyword>
<dbReference type="Proteomes" id="UP000467841">
    <property type="component" value="Unassembled WGS sequence"/>
</dbReference>
<evidence type="ECO:0000259" key="7">
    <source>
        <dbReference type="PROSITE" id="PS51485"/>
    </source>
</evidence>
<organism evidence="8 10">
    <name type="scientific">Microthlaspi erraticum</name>
    <dbReference type="NCBI Taxonomy" id="1685480"/>
    <lineage>
        <taxon>Eukaryota</taxon>
        <taxon>Viridiplantae</taxon>
        <taxon>Streptophyta</taxon>
        <taxon>Embryophyta</taxon>
        <taxon>Tracheophyta</taxon>
        <taxon>Spermatophyta</taxon>
        <taxon>Magnoliopsida</taxon>
        <taxon>eudicotyledons</taxon>
        <taxon>Gunneridae</taxon>
        <taxon>Pentapetalae</taxon>
        <taxon>rosids</taxon>
        <taxon>malvids</taxon>
        <taxon>Brassicales</taxon>
        <taxon>Brassicaceae</taxon>
        <taxon>Coluteocarpeae</taxon>
        <taxon>Microthlaspi</taxon>
    </lineage>
</organism>
<evidence type="ECO:0000313" key="10">
    <source>
        <dbReference type="Proteomes" id="UP000467841"/>
    </source>
</evidence>
<feature type="region of interest" description="Disordered" evidence="5">
    <location>
        <begin position="123"/>
        <end position="208"/>
    </location>
</feature>
<dbReference type="CDD" id="cd04216">
    <property type="entry name" value="Phytocyanin"/>
    <property type="match status" value="1"/>
</dbReference>
<dbReference type="EMBL" id="CACVBM020001846">
    <property type="protein sequence ID" value="CAA7061039.1"/>
    <property type="molecule type" value="Genomic_DNA"/>
</dbReference>
<evidence type="ECO:0000256" key="2">
    <source>
        <dbReference type="ARBA" id="ARBA00022723"/>
    </source>
</evidence>
<evidence type="ECO:0000256" key="1">
    <source>
        <dbReference type="ARBA" id="ARBA00022622"/>
    </source>
</evidence>
<dbReference type="FunFam" id="2.60.40.420:FF:000003">
    <property type="entry name" value="Blue copper"/>
    <property type="match status" value="1"/>
</dbReference>
<dbReference type="PRINTS" id="PR01217">
    <property type="entry name" value="PRICHEXTENSN"/>
</dbReference>
<dbReference type="GO" id="GO:0005886">
    <property type="term" value="C:plasma membrane"/>
    <property type="evidence" value="ECO:0007669"/>
    <property type="project" value="TreeGrafter"/>
</dbReference>
<feature type="chain" id="PRO_5033879517" description="Phytocyanin domain-containing protein" evidence="6">
    <location>
        <begin position="22"/>
        <end position="227"/>
    </location>
</feature>
<dbReference type="Gene3D" id="2.60.40.420">
    <property type="entry name" value="Cupredoxins - blue copper proteins"/>
    <property type="match status" value="1"/>
</dbReference>
<dbReference type="PANTHER" id="PTHR33021:SF434">
    <property type="entry name" value="CUPREDOXIN SUPERFAMILY PROTEIN-RELATED"/>
    <property type="match status" value="1"/>
</dbReference>
<dbReference type="InterPro" id="IPR039391">
    <property type="entry name" value="Phytocyanin-like"/>
</dbReference>
<protein>
    <recommendedName>
        <fullName evidence="7">Phytocyanin domain-containing protein</fullName>
    </recommendedName>
</protein>
<keyword evidence="1" id="KW-0449">Lipoprotein</keyword>
<dbReference type="SUPFAM" id="SSF49503">
    <property type="entry name" value="Cupredoxins"/>
    <property type="match status" value="1"/>
</dbReference>
<keyword evidence="4" id="KW-0325">Glycoprotein</keyword>
<dbReference type="InterPro" id="IPR008972">
    <property type="entry name" value="Cupredoxin"/>
</dbReference>
<gene>
    <name evidence="8" type="ORF">MERR_LOCUS16807</name>
    <name evidence="9" type="ORF">MERR_LOCUS48275</name>
</gene>
<keyword evidence="6" id="KW-0732">Signal</keyword>
<keyword evidence="1" id="KW-0336">GPI-anchor</keyword>
<feature type="domain" description="Phytocyanin" evidence="7">
    <location>
        <begin position="22"/>
        <end position="120"/>
    </location>
</feature>
<dbReference type="InterPro" id="IPR003245">
    <property type="entry name" value="Phytocyanin_dom"/>
</dbReference>
<evidence type="ECO:0000256" key="5">
    <source>
        <dbReference type="SAM" id="MobiDB-lite"/>
    </source>
</evidence>
<feature type="compositionally biased region" description="Pro residues" evidence="5">
    <location>
        <begin position="128"/>
        <end position="173"/>
    </location>
</feature>
<dbReference type="GO" id="GO:0098552">
    <property type="term" value="C:side of membrane"/>
    <property type="evidence" value="ECO:0007669"/>
    <property type="project" value="UniProtKB-KW"/>
</dbReference>